<keyword evidence="13" id="KW-0378">Hydrolase</keyword>
<dbReference type="PIRSF" id="PIRSF005198">
    <property type="entry name" value="Antiviral_helicase_SKI2"/>
    <property type="match status" value="1"/>
</dbReference>
<dbReference type="SUPFAM" id="SSF52540">
    <property type="entry name" value="P-loop containing nucleoside triphosphate hydrolases"/>
    <property type="match status" value="1"/>
</dbReference>
<evidence type="ECO:0000256" key="20">
    <source>
        <dbReference type="ARBA" id="ARBA00049390"/>
    </source>
</evidence>
<dbReference type="Gene3D" id="1.10.3380.30">
    <property type="match status" value="2"/>
</dbReference>
<dbReference type="InterPro" id="IPR011545">
    <property type="entry name" value="DEAD/DEAH_box_helicase_dom"/>
</dbReference>
<dbReference type="Proteomes" id="UP000639338">
    <property type="component" value="Unassembled WGS sequence"/>
</dbReference>
<evidence type="ECO:0000256" key="11">
    <source>
        <dbReference type="ARBA" id="ARBA00022741"/>
    </source>
</evidence>
<dbReference type="Gene3D" id="2.40.30.300">
    <property type="match status" value="1"/>
</dbReference>
<dbReference type="CDD" id="cd18024">
    <property type="entry name" value="DEXHc_Mtr4-like"/>
    <property type="match status" value="1"/>
</dbReference>
<dbReference type="InterPro" id="IPR014001">
    <property type="entry name" value="Helicase_ATP-bd"/>
</dbReference>
<protein>
    <recommendedName>
        <fullName evidence="21">Exosome RNA helicase MTR4</fullName>
        <ecNumber evidence="5">3.6.4.13</ecNumber>
    </recommendedName>
    <alternativeName>
        <fullName evidence="23">Superkiller viralicidic activity 2-like 2</fullName>
    </alternativeName>
    <alternativeName>
        <fullName evidence="22">TRAMP-like complex helicase</fullName>
    </alternativeName>
</protein>
<evidence type="ECO:0000256" key="1">
    <source>
        <dbReference type="ARBA" id="ARBA00004324"/>
    </source>
</evidence>
<feature type="domain" description="Helicase C-terminal" evidence="27">
    <location>
        <begin position="395"/>
        <end position="567"/>
    </location>
</feature>
<dbReference type="GO" id="GO:0003724">
    <property type="term" value="F:RNA helicase activity"/>
    <property type="evidence" value="ECO:0007669"/>
    <property type="project" value="UniProtKB-EC"/>
</dbReference>
<dbReference type="FunFam" id="1.10.3380.30:FF:000004">
    <property type="entry name" value="Superkiller viralicidic activity 2-like 2"/>
    <property type="match status" value="1"/>
</dbReference>
<evidence type="ECO:0000313" key="29">
    <source>
        <dbReference type="Proteomes" id="UP000639338"/>
    </source>
</evidence>
<dbReference type="InterPro" id="IPR048392">
    <property type="entry name" value="MTR4-like_stalk"/>
</dbReference>
<gene>
    <name evidence="28" type="ORF">HCN44_008397</name>
</gene>
<keyword evidence="17" id="KW-0007">Acetylation</keyword>
<dbReference type="GO" id="GO:0005524">
    <property type="term" value="F:ATP binding"/>
    <property type="evidence" value="ECO:0007669"/>
    <property type="project" value="UniProtKB-KW"/>
</dbReference>
<evidence type="ECO:0000256" key="4">
    <source>
        <dbReference type="ARBA" id="ARBA00010140"/>
    </source>
</evidence>
<keyword evidence="10" id="KW-0747">Spliceosome</keyword>
<evidence type="ECO:0000256" key="22">
    <source>
        <dbReference type="ARBA" id="ARBA00077324"/>
    </source>
</evidence>
<dbReference type="InterPro" id="IPR025696">
    <property type="entry name" value="Beta-barrel_MTR4"/>
</dbReference>
<dbReference type="GO" id="GO:0000460">
    <property type="term" value="P:maturation of 5.8S rRNA"/>
    <property type="evidence" value="ECO:0007669"/>
    <property type="project" value="TreeGrafter"/>
</dbReference>
<dbReference type="GO" id="GO:0008380">
    <property type="term" value="P:RNA splicing"/>
    <property type="evidence" value="ECO:0007669"/>
    <property type="project" value="UniProtKB-KW"/>
</dbReference>
<name>A0A834XNM4_APHGI</name>
<keyword evidence="15" id="KW-0067">ATP-binding</keyword>
<evidence type="ECO:0000256" key="13">
    <source>
        <dbReference type="ARBA" id="ARBA00022801"/>
    </source>
</evidence>
<evidence type="ECO:0000259" key="27">
    <source>
        <dbReference type="PROSITE" id="PS51194"/>
    </source>
</evidence>
<evidence type="ECO:0000256" key="3">
    <source>
        <dbReference type="ARBA" id="ARBA00004642"/>
    </source>
</evidence>
<dbReference type="PANTHER" id="PTHR12131">
    <property type="entry name" value="ATP-DEPENDENT RNA AND DNA HELICASE"/>
    <property type="match status" value="1"/>
</dbReference>
<evidence type="ECO:0000256" key="14">
    <source>
        <dbReference type="ARBA" id="ARBA00022806"/>
    </source>
</evidence>
<evidence type="ECO:0000256" key="7">
    <source>
        <dbReference type="ARBA" id="ARBA00022552"/>
    </source>
</evidence>
<dbReference type="PROSITE" id="PS51194">
    <property type="entry name" value="HELICASE_CTER"/>
    <property type="match status" value="1"/>
</dbReference>
<dbReference type="CDD" id="cd18795">
    <property type="entry name" value="SF2_C_Ski2"/>
    <property type="match status" value="1"/>
</dbReference>
<dbReference type="Pfam" id="PF21408">
    <property type="entry name" value="MTR4-like_stalk"/>
    <property type="match status" value="1"/>
</dbReference>
<dbReference type="EC" id="3.6.4.13" evidence="5"/>
<dbReference type="InterPro" id="IPR016438">
    <property type="entry name" value="SKI2-like"/>
</dbReference>
<keyword evidence="19" id="KW-0539">Nucleus</keyword>
<dbReference type="GO" id="GO:0006397">
    <property type="term" value="P:mRNA processing"/>
    <property type="evidence" value="ECO:0007669"/>
    <property type="project" value="UniProtKB-KW"/>
</dbReference>
<keyword evidence="7" id="KW-0698">rRNA processing</keyword>
<evidence type="ECO:0000313" key="28">
    <source>
        <dbReference type="EMBL" id="KAF7989723.1"/>
    </source>
</evidence>
<dbReference type="GO" id="GO:0016787">
    <property type="term" value="F:hydrolase activity"/>
    <property type="evidence" value="ECO:0007669"/>
    <property type="project" value="UniProtKB-KW"/>
</dbReference>
<evidence type="ECO:0000256" key="8">
    <source>
        <dbReference type="ARBA" id="ARBA00022553"/>
    </source>
</evidence>
<feature type="compositionally biased region" description="Polar residues" evidence="25">
    <location>
        <begin position="17"/>
        <end position="34"/>
    </location>
</feature>
<dbReference type="OrthoDB" id="64767at2759"/>
<sequence>MADFDSDLFDAFDEANDSVQVIPSPQTSNVNDKQTSNDDIEIIENNESTGEKRSHDVDMEFDTKKIKTDSLLDDINLEELVTQIKIHKIETIESCTHEVAVPPNHEYIPLETNPLIPPAKEYKFILDPFQKEAILCIENSQSVLVSAHTSAGKTVVAEYAIACSLRDKQRVIYTTPIKALSNQKYREFYEEFKDVGLVTGDVTINPTASVLIMTTEILRNMLYRGSEVMREVGWVIFDEIHYMRDKERGVVWEETLILLPDNVHYVFLSATIPNARQFAEWVAHLHHQPCHVVYTDYRPTPLEHFIYPAGGDGIHLVVDVEGRFKEDNFNRAMSILQNSGDAAKGDQKGRKGGLRGGSSATSNIFKMVKMIMERNFAPVIIFSFSKKDCELYAMQLAQLDLNTNQEKKLVDEVFKNAMDVLSEDDRKLPQVENVLPLLRRGIGIHHGGLLPILKETVEILFGEGLIKALFATETFAMGLNMPARTVLFTAPRKFDGKDFRWITSGEYIQMSGRAGRRGLDEKGIVILMIDEQVSPSVGKEIVQGKADPINSAFHLTYNMVLNLLRVEEINPEYMLERSFYQFQNQASIPGLYDKVKELQSSYDDIIVDKYHEISKYHDIQVQLERLNTNYRKYITTPQYLLPFLQPGRMVKIKNDMHTFDWGIVINFKKKNPKNPKEEATLIVDILLHVSKNSKEGAPVPCAVNEDGDVEVVPVLHTLIFEISSCRIVLPKDLRPSDNRKSVLKTIREVKKRCNGVIPLLDPITEMRINDTTFSDIYNKIKILESKLKEHSLNDDVNLGELYNTYLKKEEIGDELKQAKNELKQAKSVLQMDELKCRKRVLRRMAYCTAADVIELKGRVACELNGADELLLTEMIFNGLFNALNVPQMAALLSCFVCDEKSNEMPKSTNELSGPLRQMQDLARKIAKVSSEATLDLDEDKYVERFKPFLMDVVYAWCKGANFLQICKMTDIFEGSIIRCMRRLEEILRQLSQAAKNIGNTDLENKFSEAIKILKRDIVFAASLYL</sequence>
<evidence type="ECO:0000256" key="17">
    <source>
        <dbReference type="ARBA" id="ARBA00022990"/>
    </source>
</evidence>
<dbReference type="FunFam" id="3.40.50.300:FF:000083">
    <property type="entry name" value="ATP-dependent RNA helicase DOB1"/>
    <property type="match status" value="1"/>
</dbReference>
<evidence type="ECO:0000256" key="5">
    <source>
        <dbReference type="ARBA" id="ARBA00012552"/>
    </source>
</evidence>
<keyword evidence="12" id="KW-0227">DNA damage</keyword>
<dbReference type="SMART" id="SM00490">
    <property type="entry name" value="HELICc"/>
    <property type="match status" value="1"/>
</dbReference>
<dbReference type="Pfam" id="PF08148">
    <property type="entry name" value="DSHCT"/>
    <property type="match status" value="1"/>
</dbReference>
<feature type="region of interest" description="Disordered" evidence="25">
    <location>
        <begin position="15"/>
        <end position="34"/>
    </location>
</feature>
<dbReference type="SMART" id="SM00487">
    <property type="entry name" value="DEXDc"/>
    <property type="match status" value="1"/>
</dbReference>
<dbReference type="Gene3D" id="3.40.50.300">
    <property type="entry name" value="P-loop containing nucleotide triphosphate hydrolases"/>
    <property type="match status" value="2"/>
</dbReference>
<dbReference type="InterPro" id="IPR001650">
    <property type="entry name" value="Helicase_C-like"/>
</dbReference>
<keyword evidence="18" id="KW-0508">mRNA splicing</keyword>
<evidence type="ECO:0000256" key="24">
    <source>
        <dbReference type="SAM" id="Coils"/>
    </source>
</evidence>
<evidence type="ECO:0000256" key="16">
    <source>
        <dbReference type="ARBA" id="ARBA00022843"/>
    </source>
</evidence>
<dbReference type="GO" id="GO:0005730">
    <property type="term" value="C:nucleolus"/>
    <property type="evidence" value="ECO:0007669"/>
    <property type="project" value="UniProtKB-SubCell"/>
</dbReference>
<dbReference type="Pfam" id="PF00270">
    <property type="entry name" value="DEAD"/>
    <property type="match status" value="1"/>
</dbReference>
<dbReference type="SMART" id="SM01142">
    <property type="entry name" value="DSHCT"/>
    <property type="match status" value="1"/>
</dbReference>
<comment type="caution">
    <text evidence="28">The sequence shown here is derived from an EMBL/GenBank/DDBJ whole genome shotgun (WGS) entry which is preliminary data.</text>
</comment>
<evidence type="ECO:0000259" key="26">
    <source>
        <dbReference type="PROSITE" id="PS51192"/>
    </source>
</evidence>
<dbReference type="GO" id="GO:0016607">
    <property type="term" value="C:nuclear speck"/>
    <property type="evidence" value="ECO:0007669"/>
    <property type="project" value="UniProtKB-SubCell"/>
</dbReference>
<evidence type="ECO:0000256" key="15">
    <source>
        <dbReference type="ARBA" id="ARBA00022840"/>
    </source>
</evidence>
<dbReference type="AlphaFoldDB" id="A0A834XNM4"/>
<keyword evidence="9" id="KW-0507">mRNA processing</keyword>
<evidence type="ECO:0000256" key="25">
    <source>
        <dbReference type="SAM" id="MobiDB-lite"/>
    </source>
</evidence>
<evidence type="ECO:0000256" key="2">
    <source>
        <dbReference type="ARBA" id="ARBA00004604"/>
    </source>
</evidence>
<keyword evidence="6" id="KW-1017">Isopeptide bond</keyword>
<evidence type="ECO:0000256" key="19">
    <source>
        <dbReference type="ARBA" id="ARBA00023242"/>
    </source>
</evidence>
<dbReference type="FunFam" id="1.10.3380.30:FF:000002">
    <property type="entry name" value="superkiller viralicidic activity 2-like 2"/>
    <property type="match status" value="1"/>
</dbReference>
<evidence type="ECO:0000256" key="6">
    <source>
        <dbReference type="ARBA" id="ARBA00022499"/>
    </source>
</evidence>
<keyword evidence="11" id="KW-0547">Nucleotide-binding</keyword>
<dbReference type="InterPro" id="IPR027417">
    <property type="entry name" value="P-loop_NTPase"/>
</dbReference>
<feature type="coiled-coil region" evidence="24">
    <location>
        <begin position="808"/>
        <end position="835"/>
    </location>
</feature>
<dbReference type="PANTHER" id="PTHR12131:SF7">
    <property type="entry name" value="EXOSOME RNA HELICASE MTR4"/>
    <property type="match status" value="1"/>
</dbReference>
<dbReference type="Pfam" id="PF13234">
    <property type="entry name" value="MTR4_beta-barrel"/>
    <property type="match status" value="1"/>
</dbReference>
<proteinExistence type="inferred from homology"/>
<keyword evidence="29" id="KW-1185">Reference proteome</keyword>
<dbReference type="GO" id="GO:0003723">
    <property type="term" value="F:RNA binding"/>
    <property type="evidence" value="ECO:0007669"/>
    <property type="project" value="InterPro"/>
</dbReference>
<feature type="domain" description="Helicase ATP-binding" evidence="26">
    <location>
        <begin position="134"/>
        <end position="290"/>
    </location>
</feature>
<comment type="subcellular location">
    <subcellularLocation>
        <location evidence="1">Nucleus speckle</location>
    </subcellularLocation>
    <subcellularLocation>
        <location evidence="2">Nucleus</location>
        <location evidence="2">Nucleolus</location>
    </subcellularLocation>
    <subcellularLocation>
        <location evidence="3">Nucleus</location>
        <location evidence="3">Nucleoplasm</location>
    </subcellularLocation>
</comment>
<evidence type="ECO:0000256" key="10">
    <source>
        <dbReference type="ARBA" id="ARBA00022728"/>
    </source>
</evidence>
<dbReference type="GO" id="GO:0006401">
    <property type="term" value="P:RNA catabolic process"/>
    <property type="evidence" value="ECO:0007669"/>
    <property type="project" value="InterPro"/>
</dbReference>
<comment type="similarity">
    <text evidence="4">Belongs to the helicase family. SKI2 subfamily.</text>
</comment>
<keyword evidence="14" id="KW-0347">Helicase</keyword>
<dbReference type="FunFam" id="3.40.50.300:FF:000141">
    <property type="entry name" value="ATP-dependent RNA helicase DOB1"/>
    <property type="match status" value="1"/>
</dbReference>
<accession>A0A834XNM4</accession>
<dbReference type="GO" id="GO:0006974">
    <property type="term" value="P:DNA damage response"/>
    <property type="evidence" value="ECO:0007669"/>
    <property type="project" value="UniProtKB-KW"/>
</dbReference>
<evidence type="ECO:0000256" key="12">
    <source>
        <dbReference type="ARBA" id="ARBA00022763"/>
    </source>
</evidence>
<comment type="catalytic activity">
    <reaction evidence="20">
        <text>ATP + H2O = ADP + phosphate + H(+)</text>
        <dbReference type="Rhea" id="RHEA:13065"/>
        <dbReference type="ChEBI" id="CHEBI:15377"/>
        <dbReference type="ChEBI" id="CHEBI:15378"/>
        <dbReference type="ChEBI" id="CHEBI:30616"/>
        <dbReference type="ChEBI" id="CHEBI:43474"/>
        <dbReference type="ChEBI" id="CHEBI:456216"/>
        <dbReference type="EC" id="3.6.4.13"/>
    </reaction>
    <physiologicalReaction direction="left-to-right" evidence="20">
        <dbReference type="Rhea" id="RHEA:13066"/>
    </physiologicalReaction>
</comment>
<keyword evidence="16" id="KW-0832">Ubl conjugation</keyword>
<organism evidence="28 29">
    <name type="scientific">Aphidius gifuensis</name>
    <name type="common">Parasitoid wasp</name>
    <dbReference type="NCBI Taxonomy" id="684658"/>
    <lineage>
        <taxon>Eukaryota</taxon>
        <taxon>Metazoa</taxon>
        <taxon>Ecdysozoa</taxon>
        <taxon>Arthropoda</taxon>
        <taxon>Hexapoda</taxon>
        <taxon>Insecta</taxon>
        <taxon>Pterygota</taxon>
        <taxon>Neoptera</taxon>
        <taxon>Endopterygota</taxon>
        <taxon>Hymenoptera</taxon>
        <taxon>Apocrita</taxon>
        <taxon>Ichneumonoidea</taxon>
        <taxon>Braconidae</taxon>
        <taxon>Aphidiinae</taxon>
        <taxon>Aphidius</taxon>
    </lineage>
</organism>
<evidence type="ECO:0000256" key="9">
    <source>
        <dbReference type="ARBA" id="ARBA00022664"/>
    </source>
</evidence>
<evidence type="ECO:0000256" key="21">
    <source>
        <dbReference type="ARBA" id="ARBA00069430"/>
    </source>
</evidence>
<dbReference type="GO" id="GO:0005681">
    <property type="term" value="C:spliceosomal complex"/>
    <property type="evidence" value="ECO:0007669"/>
    <property type="project" value="UniProtKB-KW"/>
</dbReference>
<keyword evidence="24" id="KW-0175">Coiled coil</keyword>
<dbReference type="Pfam" id="PF00271">
    <property type="entry name" value="Helicase_C"/>
    <property type="match status" value="1"/>
</dbReference>
<dbReference type="InterPro" id="IPR050699">
    <property type="entry name" value="RNA-DNA_Helicase"/>
</dbReference>
<dbReference type="EMBL" id="JACMRX010000005">
    <property type="protein sequence ID" value="KAF7989723.1"/>
    <property type="molecule type" value="Genomic_DNA"/>
</dbReference>
<dbReference type="PROSITE" id="PS51192">
    <property type="entry name" value="HELICASE_ATP_BIND_1"/>
    <property type="match status" value="1"/>
</dbReference>
<dbReference type="FunFam" id="2.40.30.300:FF:000001">
    <property type="entry name" value="Mtr4 exosome RNA helicase"/>
    <property type="match status" value="1"/>
</dbReference>
<evidence type="ECO:0000256" key="23">
    <source>
        <dbReference type="ARBA" id="ARBA00082023"/>
    </source>
</evidence>
<evidence type="ECO:0000256" key="18">
    <source>
        <dbReference type="ARBA" id="ARBA00023187"/>
    </source>
</evidence>
<keyword evidence="8" id="KW-0597">Phosphoprotein</keyword>
<reference evidence="28 29" key="1">
    <citation type="submission" date="2020-08" db="EMBL/GenBank/DDBJ databases">
        <title>Aphidius gifuensis genome sequencing and assembly.</title>
        <authorList>
            <person name="Du Z."/>
        </authorList>
    </citation>
    <scope>NUCLEOTIDE SEQUENCE [LARGE SCALE GENOMIC DNA]</scope>
    <source>
        <strain evidence="28">YNYX2018</strain>
        <tissue evidence="28">Adults</tissue>
    </source>
</reference>
<dbReference type="InterPro" id="IPR012961">
    <property type="entry name" value="Ski2/MTR4_C"/>
</dbReference>